<keyword evidence="3" id="KW-0010">Activator</keyword>
<evidence type="ECO:0000256" key="4">
    <source>
        <dbReference type="ARBA" id="ARBA00023163"/>
    </source>
</evidence>
<dbReference type="PANTHER" id="PTHR43280">
    <property type="entry name" value="ARAC-FAMILY TRANSCRIPTIONAL REGULATOR"/>
    <property type="match status" value="1"/>
</dbReference>
<dbReference type="InterPro" id="IPR014710">
    <property type="entry name" value="RmlC-like_jellyroll"/>
</dbReference>
<evidence type="ECO:0000256" key="2">
    <source>
        <dbReference type="ARBA" id="ARBA00023125"/>
    </source>
</evidence>
<dbReference type="Gene3D" id="2.60.120.10">
    <property type="entry name" value="Jelly Rolls"/>
    <property type="match status" value="1"/>
</dbReference>
<proteinExistence type="predicted"/>
<dbReference type="InterPro" id="IPR003313">
    <property type="entry name" value="AraC-bd"/>
</dbReference>
<keyword evidence="1" id="KW-0805">Transcription regulation</keyword>
<gene>
    <name evidence="6" type="ORF">ACFFLH_16270</name>
</gene>
<dbReference type="InterPro" id="IPR009057">
    <property type="entry name" value="Homeodomain-like_sf"/>
</dbReference>
<evidence type="ECO:0000256" key="1">
    <source>
        <dbReference type="ARBA" id="ARBA00023015"/>
    </source>
</evidence>
<dbReference type="RefSeq" id="WP_027312836.1">
    <property type="nucleotide sequence ID" value="NZ_JBHLZN010000007.1"/>
</dbReference>
<name>A0ABV5ZFA4_9GAMM</name>
<reference evidence="6 7" key="1">
    <citation type="submission" date="2024-09" db="EMBL/GenBank/DDBJ databases">
        <authorList>
            <person name="Sun Q."/>
            <person name="Mori K."/>
        </authorList>
    </citation>
    <scope>NUCLEOTIDE SEQUENCE [LARGE SCALE GENOMIC DNA]</scope>
    <source>
        <strain evidence="6 7">ATCC 51285</strain>
    </source>
</reference>
<dbReference type="PRINTS" id="PR00032">
    <property type="entry name" value="HTHARAC"/>
</dbReference>
<dbReference type="InterPro" id="IPR018060">
    <property type="entry name" value="HTH_AraC"/>
</dbReference>
<dbReference type="Gene3D" id="1.10.10.60">
    <property type="entry name" value="Homeodomain-like"/>
    <property type="match status" value="2"/>
</dbReference>
<sequence>MSSLAKLTPEIELTDRSSGTVRYLQHGFPSELVRWHVHDEYELHFIVATTGKVFVGDYIGVFGPGQLILTGPRLPHNWISQNSPESEVALRDMAIHFNHETFEQGSKLIPELELILPLLERARSGIEFVGLDPAQVRQRFERIRDHQGLERLLHFLQFLLELAEWKDYRLLSTMQMNSKANELMQRKINTVVEYVINHIDQPISLQQMSNLVGMSESHFSRYFRRATGNRFVEFLNRLRVSRACSLLAETDEQIASICFQVGFNNVANFNRRFQELKGVTPREYRMQVRQRFGKSAE</sequence>
<dbReference type="SUPFAM" id="SSF46689">
    <property type="entry name" value="Homeodomain-like"/>
    <property type="match status" value="2"/>
</dbReference>
<organism evidence="6 7">
    <name type="scientific">Balneatrix alpica</name>
    <dbReference type="NCBI Taxonomy" id="75684"/>
    <lineage>
        <taxon>Bacteria</taxon>
        <taxon>Pseudomonadati</taxon>
        <taxon>Pseudomonadota</taxon>
        <taxon>Gammaproteobacteria</taxon>
        <taxon>Oceanospirillales</taxon>
        <taxon>Balneatrichaceae</taxon>
        <taxon>Balneatrix</taxon>
    </lineage>
</organism>
<dbReference type="InterPro" id="IPR020449">
    <property type="entry name" value="Tscrpt_reg_AraC-type_HTH"/>
</dbReference>
<dbReference type="PROSITE" id="PS01124">
    <property type="entry name" value="HTH_ARAC_FAMILY_2"/>
    <property type="match status" value="1"/>
</dbReference>
<keyword evidence="4" id="KW-0804">Transcription</keyword>
<dbReference type="PANTHER" id="PTHR43280:SF27">
    <property type="entry name" value="TRANSCRIPTIONAL REGULATOR MTLR"/>
    <property type="match status" value="1"/>
</dbReference>
<accession>A0ABV5ZFA4</accession>
<dbReference type="InterPro" id="IPR018062">
    <property type="entry name" value="HTH_AraC-typ_CS"/>
</dbReference>
<dbReference type="Proteomes" id="UP001589628">
    <property type="component" value="Unassembled WGS sequence"/>
</dbReference>
<keyword evidence="2" id="KW-0238">DNA-binding</keyword>
<dbReference type="PROSITE" id="PS00041">
    <property type="entry name" value="HTH_ARAC_FAMILY_1"/>
    <property type="match status" value="1"/>
</dbReference>
<evidence type="ECO:0000313" key="7">
    <source>
        <dbReference type="Proteomes" id="UP001589628"/>
    </source>
</evidence>
<keyword evidence="7" id="KW-1185">Reference proteome</keyword>
<dbReference type="EMBL" id="JBHLZN010000007">
    <property type="protein sequence ID" value="MFB9887972.1"/>
    <property type="molecule type" value="Genomic_DNA"/>
</dbReference>
<feature type="domain" description="HTH araC/xylS-type" evidence="5">
    <location>
        <begin position="189"/>
        <end position="287"/>
    </location>
</feature>
<dbReference type="Pfam" id="PF12833">
    <property type="entry name" value="HTH_18"/>
    <property type="match status" value="1"/>
</dbReference>
<protein>
    <submittedName>
        <fullName evidence="6">Helix-turn-helix domain-containing protein</fullName>
    </submittedName>
</protein>
<evidence type="ECO:0000313" key="6">
    <source>
        <dbReference type="EMBL" id="MFB9887972.1"/>
    </source>
</evidence>
<evidence type="ECO:0000256" key="3">
    <source>
        <dbReference type="ARBA" id="ARBA00023159"/>
    </source>
</evidence>
<dbReference type="InterPro" id="IPR037923">
    <property type="entry name" value="HTH-like"/>
</dbReference>
<dbReference type="SMART" id="SM00342">
    <property type="entry name" value="HTH_ARAC"/>
    <property type="match status" value="1"/>
</dbReference>
<comment type="caution">
    <text evidence="6">The sequence shown here is derived from an EMBL/GenBank/DDBJ whole genome shotgun (WGS) entry which is preliminary data.</text>
</comment>
<dbReference type="CDD" id="cd06976">
    <property type="entry name" value="cupin_MtlR-like_N"/>
    <property type="match status" value="1"/>
</dbReference>
<dbReference type="SUPFAM" id="SSF51215">
    <property type="entry name" value="Regulatory protein AraC"/>
    <property type="match status" value="1"/>
</dbReference>
<dbReference type="Pfam" id="PF02311">
    <property type="entry name" value="AraC_binding"/>
    <property type="match status" value="1"/>
</dbReference>
<evidence type="ECO:0000259" key="5">
    <source>
        <dbReference type="PROSITE" id="PS01124"/>
    </source>
</evidence>